<organism evidence="1 2">
    <name type="scientific">Smallanthus sonchifolius</name>
    <dbReference type="NCBI Taxonomy" id="185202"/>
    <lineage>
        <taxon>Eukaryota</taxon>
        <taxon>Viridiplantae</taxon>
        <taxon>Streptophyta</taxon>
        <taxon>Embryophyta</taxon>
        <taxon>Tracheophyta</taxon>
        <taxon>Spermatophyta</taxon>
        <taxon>Magnoliopsida</taxon>
        <taxon>eudicotyledons</taxon>
        <taxon>Gunneridae</taxon>
        <taxon>Pentapetalae</taxon>
        <taxon>asterids</taxon>
        <taxon>campanulids</taxon>
        <taxon>Asterales</taxon>
        <taxon>Asteraceae</taxon>
        <taxon>Asteroideae</taxon>
        <taxon>Heliantheae alliance</taxon>
        <taxon>Millerieae</taxon>
        <taxon>Smallanthus</taxon>
    </lineage>
</organism>
<comment type="caution">
    <text evidence="1">The sequence shown here is derived from an EMBL/GenBank/DDBJ whole genome shotgun (WGS) entry which is preliminary data.</text>
</comment>
<keyword evidence="2" id="KW-1185">Reference proteome</keyword>
<gene>
    <name evidence="1" type="ORF">L1987_32701</name>
</gene>
<proteinExistence type="predicted"/>
<evidence type="ECO:0000313" key="2">
    <source>
        <dbReference type="Proteomes" id="UP001056120"/>
    </source>
</evidence>
<evidence type="ECO:0000313" key="1">
    <source>
        <dbReference type="EMBL" id="KAI3797444.1"/>
    </source>
</evidence>
<protein>
    <submittedName>
        <fullName evidence="1">Uncharacterized protein</fullName>
    </submittedName>
</protein>
<sequence length="91" mass="9823">MTTMAVSCQDLKGYDGDDMADPGYGGADEAKMLQRQINGTFVKIGMGANRAATTASFLHIHGFVYPFDIACFEQRVKPKNLAKNSMGQSKG</sequence>
<name>A0ACB9HNS2_9ASTR</name>
<reference evidence="2" key="1">
    <citation type="journal article" date="2022" name="Mol. Ecol. Resour.">
        <title>The genomes of chicory, endive, great burdock and yacon provide insights into Asteraceae palaeo-polyploidization history and plant inulin production.</title>
        <authorList>
            <person name="Fan W."/>
            <person name="Wang S."/>
            <person name="Wang H."/>
            <person name="Wang A."/>
            <person name="Jiang F."/>
            <person name="Liu H."/>
            <person name="Zhao H."/>
            <person name="Xu D."/>
            <person name="Zhang Y."/>
        </authorList>
    </citation>
    <scope>NUCLEOTIDE SEQUENCE [LARGE SCALE GENOMIC DNA]</scope>
    <source>
        <strain evidence="2">cv. Yunnan</strain>
    </source>
</reference>
<dbReference type="EMBL" id="CM042028">
    <property type="protein sequence ID" value="KAI3797444.1"/>
    <property type="molecule type" value="Genomic_DNA"/>
</dbReference>
<reference evidence="1 2" key="2">
    <citation type="journal article" date="2022" name="Mol. Ecol. Resour.">
        <title>The genomes of chicory, endive, great burdock and yacon provide insights into Asteraceae paleo-polyploidization history and plant inulin production.</title>
        <authorList>
            <person name="Fan W."/>
            <person name="Wang S."/>
            <person name="Wang H."/>
            <person name="Wang A."/>
            <person name="Jiang F."/>
            <person name="Liu H."/>
            <person name="Zhao H."/>
            <person name="Xu D."/>
            <person name="Zhang Y."/>
        </authorList>
    </citation>
    <scope>NUCLEOTIDE SEQUENCE [LARGE SCALE GENOMIC DNA]</scope>
    <source>
        <strain evidence="2">cv. Yunnan</strain>
        <tissue evidence="1">Leaves</tissue>
    </source>
</reference>
<accession>A0ACB9HNS2</accession>
<dbReference type="Proteomes" id="UP001056120">
    <property type="component" value="Linkage Group LG11"/>
</dbReference>